<evidence type="ECO:0000313" key="2">
    <source>
        <dbReference type="Proteomes" id="UP000230750"/>
    </source>
</evidence>
<protein>
    <submittedName>
        <fullName evidence="1">Uncharacterized protein</fullName>
    </submittedName>
</protein>
<evidence type="ECO:0000313" key="1">
    <source>
        <dbReference type="EMBL" id="PIK40087.1"/>
    </source>
</evidence>
<dbReference type="AlphaFoldDB" id="A0A2G8JWE3"/>
<keyword evidence="2" id="KW-1185">Reference proteome</keyword>
<accession>A0A2G8JWE3</accession>
<dbReference type="Proteomes" id="UP000230750">
    <property type="component" value="Unassembled WGS sequence"/>
</dbReference>
<reference evidence="1 2" key="1">
    <citation type="journal article" date="2017" name="PLoS Biol.">
        <title>The sea cucumber genome provides insights into morphological evolution and visceral regeneration.</title>
        <authorList>
            <person name="Zhang X."/>
            <person name="Sun L."/>
            <person name="Yuan J."/>
            <person name="Sun Y."/>
            <person name="Gao Y."/>
            <person name="Zhang L."/>
            <person name="Li S."/>
            <person name="Dai H."/>
            <person name="Hamel J.F."/>
            <person name="Liu C."/>
            <person name="Yu Y."/>
            <person name="Liu S."/>
            <person name="Lin W."/>
            <person name="Guo K."/>
            <person name="Jin S."/>
            <person name="Xu P."/>
            <person name="Storey K.B."/>
            <person name="Huan P."/>
            <person name="Zhang T."/>
            <person name="Zhou Y."/>
            <person name="Zhang J."/>
            <person name="Lin C."/>
            <person name="Li X."/>
            <person name="Xing L."/>
            <person name="Huo D."/>
            <person name="Sun M."/>
            <person name="Wang L."/>
            <person name="Mercier A."/>
            <person name="Li F."/>
            <person name="Yang H."/>
            <person name="Xiang J."/>
        </authorList>
    </citation>
    <scope>NUCLEOTIDE SEQUENCE [LARGE SCALE GENOMIC DNA]</scope>
    <source>
        <strain evidence="1">Shaxun</strain>
        <tissue evidence="1">Muscle</tissue>
    </source>
</reference>
<proteinExistence type="predicted"/>
<sequence>MTEEMSEIRATIGETLQEREFESVRHHSTFFYRDLDLFEKNILDTVKKMIQLESDIISNATAKENQILPKLKADLRRQVLPVAEKLQNEFLQSYSGKSKEKTSEQTEELVKTHLKKSGQMYEEYRACHPTNSEERIRQDIEADIYRCVQECLQRSSHSMAMKDLLNTHKLEGLCEMTPSVKSERDADELFRLIGPCDREMTN</sequence>
<organism evidence="1 2">
    <name type="scientific">Stichopus japonicus</name>
    <name type="common">Sea cucumber</name>
    <dbReference type="NCBI Taxonomy" id="307972"/>
    <lineage>
        <taxon>Eukaryota</taxon>
        <taxon>Metazoa</taxon>
        <taxon>Echinodermata</taxon>
        <taxon>Eleutherozoa</taxon>
        <taxon>Echinozoa</taxon>
        <taxon>Holothuroidea</taxon>
        <taxon>Aspidochirotacea</taxon>
        <taxon>Aspidochirotida</taxon>
        <taxon>Stichopodidae</taxon>
        <taxon>Apostichopus</taxon>
    </lineage>
</organism>
<name>A0A2G8JWE3_STIJA</name>
<dbReference type="EMBL" id="MRZV01001164">
    <property type="protein sequence ID" value="PIK40087.1"/>
    <property type="molecule type" value="Genomic_DNA"/>
</dbReference>
<comment type="caution">
    <text evidence="1">The sequence shown here is derived from an EMBL/GenBank/DDBJ whole genome shotgun (WGS) entry which is preliminary data.</text>
</comment>
<gene>
    <name evidence="1" type="ORF">BSL78_23069</name>
</gene>